<keyword evidence="3" id="KW-1185">Reference proteome</keyword>
<protein>
    <submittedName>
        <fullName evidence="2">Uncharacterized protein</fullName>
    </submittedName>
</protein>
<dbReference type="EMBL" id="CM016556">
    <property type="protein sequence ID" value="TKW12908.1"/>
    <property type="molecule type" value="Genomic_DNA"/>
</dbReference>
<evidence type="ECO:0000313" key="3">
    <source>
        <dbReference type="Proteomes" id="UP000298652"/>
    </source>
</evidence>
<proteinExistence type="predicted"/>
<evidence type="ECO:0000256" key="1">
    <source>
        <dbReference type="SAM" id="MobiDB-lite"/>
    </source>
</evidence>
<dbReference type="Gramene" id="TKW12908">
    <property type="protein sequence ID" value="TKW12908"/>
    <property type="gene ID" value="SEVIR_5G065901v2"/>
</dbReference>
<sequence length="282" mass="30101">MIILPSSSTCSLFPSSRGRRACRRRQSGPHDARGVVWQQRFESRSLLCLSYPLPSLLHSLTPPSLLIFRQWRGWARRGGGQCGDVGGASGSRQGRRRARAHRGRGHGGSGRSRQGRGRRHVRVGAGAMAGHDNGAGQAGRGGAPLRAHGSEKGAVRVRRRRRSTWPARSRGMSDHDGGCPARCVASAIHANLANRSERTPEQHAPDAVHLWFCRNIGLCSWEFLPKPATNVVGGLCSREERGDGGAELRAGELGAAARPVALSLTSPASVGGPWFMAIGVVG</sequence>
<dbReference type="AlphaFoldDB" id="A0A4U6UAY8"/>
<name>A0A4U6UAY8_SETVI</name>
<reference evidence="2" key="1">
    <citation type="submission" date="2019-03" db="EMBL/GenBank/DDBJ databases">
        <title>WGS assembly of Setaria viridis.</title>
        <authorList>
            <person name="Huang P."/>
            <person name="Jenkins J."/>
            <person name="Grimwood J."/>
            <person name="Barry K."/>
            <person name="Healey A."/>
            <person name="Mamidi S."/>
            <person name="Sreedasyam A."/>
            <person name="Shu S."/>
            <person name="Feldman M."/>
            <person name="Wu J."/>
            <person name="Yu Y."/>
            <person name="Chen C."/>
            <person name="Johnson J."/>
            <person name="Rokhsar D."/>
            <person name="Baxter I."/>
            <person name="Schmutz J."/>
            <person name="Brutnell T."/>
            <person name="Kellogg E."/>
        </authorList>
    </citation>
    <scope>NUCLEOTIDE SEQUENCE [LARGE SCALE GENOMIC DNA]</scope>
</reference>
<feature type="region of interest" description="Disordered" evidence="1">
    <location>
        <begin position="80"/>
        <end position="176"/>
    </location>
</feature>
<feature type="compositionally biased region" description="Gly residues" evidence="1">
    <location>
        <begin position="80"/>
        <end position="89"/>
    </location>
</feature>
<dbReference type="Proteomes" id="UP000298652">
    <property type="component" value="Chromosome 5"/>
</dbReference>
<feature type="compositionally biased region" description="Basic residues" evidence="1">
    <location>
        <begin position="93"/>
        <end position="105"/>
    </location>
</feature>
<organism evidence="2 3">
    <name type="scientific">Setaria viridis</name>
    <name type="common">Green bristlegrass</name>
    <name type="synonym">Setaria italica subsp. viridis</name>
    <dbReference type="NCBI Taxonomy" id="4556"/>
    <lineage>
        <taxon>Eukaryota</taxon>
        <taxon>Viridiplantae</taxon>
        <taxon>Streptophyta</taxon>
        <taxon>Embryophyta</taxon>
        <taxon>Tracheophyta</taxon>
        <taxon>Spermatophyta</taxon>
        <taxon>Magnoliopsida</taxon>
        <taxon>Liliopsida</taxon>
        <taxon>Poales</taxon>
        <taxon>Poaceae</taxon>
        <taxon>PACMAD clade</taxon>
        <taxon>Panicoideae</taxon>
        <taxon>Panicodae</taxon>
        <taxon>Paniceae</taxon>
        <taxon>Cenchrinae</taxon>
        <taxon>Setaria</taxon>
    </lineage>
</organism>
<evidence type="ECO:0000313" key="2">
    <source>
        <dbReference type="EMBL" id="TKW12908.1"/>
    </source>
</evidence>
<gene>
    <name evidence="2" type="ORF">SEVIR_5G065901v2</name>
</gene>
<feature type="compositionally biased region" description="Basic residues" evidence="1">
    <location>
        <begin position="113"/>
        <end position="122"/>
    </location>
</feature>
<accession>A0A4U6UAY8</accession>